<feature type="domain" description="Polymerase/histidinol phosphatase N-terminal" evidence="1">
    <location>
        <begin position="5"/>
        <end position="70"/>
    </location>
</feature>
<dbReference type="InterPro" id="IPR003141">
    <property type="entry name" value="Pol/His_phosphatase_N"/>
</dbReference>
<dbReference type="Gene3D" id="3.20.20.140">
    <property type="entry name" value="Metal-dependent hydrolases"/>
    <property type="match status" value="1"/>
</dbReference>
<dbReference type="GO" id="GO:0035312">
    <property type="term" value="F:5'-3' DNA exonuclease activity"/>
    <property type="evidence" value="ECO:0007669"/>
    <property type="project" value="TreeGrafter"/>
</dbReference>
<dbReference type="GO" id="GO:0004534">
    <property type="term" value="F:5'-3' RNA exonuclease activity"/>
    <property type="evidence" value="ECO:0007669"/>
    <property type="project" value="TreeGrafter"/>
</dbReference>
<evidence type="ECO:0000313" key="2">
    <source>
        <dbReference type="EMBL" id="NBH62476.1"/>
    </source>
</evidence>
<sequence>MNYKVDYHMHSWFSDGTMKPTELVKMYKGRDYDVIALTDHDGVDGVYEAVIAGEALELKVIPGIEIGSSYDFEGQEIELHILGYHIDTENAALKACIEKLRISRRDRNERLLAHLQGLGYDLVYEDLIERPGQDYIGKPNFARVLKRKGCAPENMWDLFDEVPRERISAYEAIDIIKEAGGMAVLAHPLKTKKIGDSSSEVFWKNLDLIVADLKKHGLKGMECYHPSASHEQALKLVVMAGQYHLHITEGSDFHGDEE</sequence>
<gene>
    <name evidence="2" type="ORF">D0435_12535</name>
</gene>
<dbReference type="PANTHER" id="PTHR42924:SF3">
    <property type="entry name" value="POLYMERASE_HISTIDINOL PHOSPHATASE N-TERMINAL DOMAIN-CONTAINING PROTEIN"/>
    <property type="match status" value="1"/>
</dbReference>
<dbReference type="CDD" id="cd07438">
    <property type="entry name" value="PHP_HisPPase_AMP"/>
    <property type="match status" value="1"/>
</dbReference>
<dbReference type="Proteomes" id="UP000446866">
    <property type="component" value="Unassembled WGS sequence"/>
</dbReference>
<dbReference type="SMART" id="SM00481">
    <property type="entry name" value="POLIIIAc"/>
    <property type="match status" value="1"/>
</dbReference>
<proteinExistence type="predicted"/>
<dbReference type="RefSeq" id="WP_160202764.1">
    <property type="nucleotide sequence ID" value="NZ_QXWK01000025.1"/>
</dbReference>
<dbReference type="PANTHER" id="PTHR42924">
    <property type="entry name" value="EXONUCLEASE"/>
    <property type="match status" value="1"/>
</dbReference>
<reference evidence="2 3" key="1">
    <citation type="submission" date="2018-08" db="EMBL/GenBank/DDBJ databases">
        <title>Murine metabolic-syndrome-specific gut microbial biobank.</title>
        <authorList>
            <person name="Liu C."/>
        </authorList>
    </citation>
    <scope>NUCLEOTIDE SEQUENCE [LARGE SCALE GENOMIC DNA]</scope>
    <source>
        <strain evidence="2 3">28</strain>
    </source>
</reference>
<dbReference type="EMBL" id="QXWK01000025">
    <property type="protein sequence ID" value="NBH62476.1"/>
    <property type="molecule type" value="Genomic_DNA"/>
</dbReference>
<accession>A0A845QLG3</accession>
<evidence type="ECO:0000259" key="1">
    <source>
        <dbReference type="SMART" id="SM00481"/>
    </source>
</evidence>
<protein>
    <submittedName>
        <fullName evidence="2">PHP domain-containing protein</fullName>
    </submittedName>
</protein>
<name>A0A845QLG3_9FIRM</name>
<dbReference type="InterPro" id="IPR016195">
    <property type="entry name" value="Pol/histidinol_Pase-like"/>
</dbReference>
<evidence type="ECO:0000313" key="3">
    <source>
        <dbReference type="Proteomes" id="UP000446866"/>
    </source>
</evidence>
<dbReference type="SUPFAM" id="SSF89550">
    <property type="entry name" value="PHP domain-like"/>
    <property type="match status" value="1"/>
</dbReference>
<comment type="caution">
    <text evidence="2">The sequence shown here is derived from an EMBL/GenBank/DDBJ whole genome shotgun (WGS) entry which is preliminary data.</text>
</comment>
<dbReference type="InterPro" id="IPR052018">
    <property type="entry name" value="PHP_domain"/>
</dbReference>
<keyword evidence="3" id="KW-1185">Reference proteome</keyword>
<dbReference type="Pfam" id="PF02811">
    <property type="entry name" value="PHP"/>
    <property type="match status" value="1"/>
</dbReference>
<dbReference type="AlphaFoldDB" id="A0A845QLG3"/>
<organism evidence="2 3">
    <name type="scientific">Anaerotruncus colihominis</name>
    <dbReference type="NCBI Taxonomy" id="169435"/>
    <lineage>
        <taxon>Bacteria</taxon>
        <taxon>Bacillati</taxon>
        <taxon>Bacillota</taxon>
        <taxon>Clostridia</taxon>
        <taxon>Eubacteriales</taxon>
        <taxon>Oscillospiraceae</taxon>
        <taxon>Anaerotruncus</taxon>
    </lineage>
</organism>
<dbReference type="InterPro" id="IPR004013">
    <property type="entry name" value="PHP_dom"/>
</dbReference>
<dbReference type="Gene3D" id="1.10.150.650">
    <property type="match status" value="1"/>
</dbReference>